<evidence type="ECO:0000313" key="3">
    <source>
        <dbReference type="Proteomes" id="UP000095131"/>
    </source>
</evidence>
<reference evidence="2 3" key="1">
    <citation type="submission" date="2016-08" db="EMBL/GenBank/DDBJ databases">
        <title>Genome sequencing of Vibrio scophthalmi strain FP3289, an isolated from Paralichthys olivaceus.</title>
        <authorList>
            <person name="Han H.-J."/>
        </authorList>
    </citation>
    <scope>NUCLEOTIDE SEQUENCE [LARGE SCALE GENOMIC DNA]</scope>
    <source>
        <strain evidence="2 3">FP3289</strain>
    </source>
</reference>
<name>A0A1E3WLE5_9VIBR</name>
<accession>A0A1E3WLE5</accession>
<gene>
    <name evidence="2" type="ORF">VSF3289_00853</name>
</gene>
<dbReference type="AlphaFoldDB" id="A0A1E3WLE5"/>
<comment type="caution">
    <text evidence="2">The sequence shown here is derived from an EMBL/GenBank/DDBJ whole genome shotgun (WGS) entry which is preliminary data.</text>
</comment>
<evidence type="ECO:0000256" key="1">
    <source>
        <dbReference type="SAM" id="SignalP"/>
    </source>
</evidence>
<keyword evidence="1" id="KW-0732">Signal</keyword>
<dbReference type="EMBL" id="MDCJ01000002">
    <property type="protein sequence ID" value="ODS10594.1"/>
    <property type="molecule type" value="Genomic_DNA"/>
</dbReference>
<proteinExistence type="predicted"/>
<feature type="chain" id="PRO_5009139438" evidence="1">
    <location>
        <begin position="24"/>
        <end position="377"/>
    </location>
</feature>
<protein>
    <submittedName>
        <fullName evidence="2">Uncharacterized protein</fullName>
    </submittedName>
</protein>
<evidence type="ECO:0000313" key="2">
    <source>
        <dbReference type="EMBL" id="ODS10594.1"/>
    </source>
</evidence>
<feature type="signal peptide" evidence="1">
    <location>
        <begin position="1"/>
        <end position="23"/>
    </location>
</feature>
<organism evidence="2 3">
    <name type="scientific">Vibrio scophthalmi</name>
    <dbReference type="NCBI Taxonomy" id="45658"/>
    <lineage>
        <taxon>Bacteria</taxon>
        <taxon>Pseudomonadati</taxon>
        <taxon>Pseudomonadota</taxon>
        <taxon>Gammaproteobacteria</taxon>
        <taxon>Vibrionales</taxon>
        <taxon>Vibrionaceae</taxon>
        <taxon>Vibrio</taxon>
    </lineage>
</organism>
<dbReference type="RefSeq" id="WP_139127276.1">
    <property type="nucleotide sequence ID" value="NZ_MDCJ01000002.1"/>
</dbReference>
<sequence length="377" mass="43434">MMYTKLSVSLALSQLLFVSGISAEPIISHESYGPPGAHVKSASLHLEQGNRIYANGRMQAVVRVGHDLADNVTLKSIKLKRMYHDDELAPLGWNVSSDDNGFDKVINNKDNFNYQYFNDSNYSWLFVSAEEQNENSDIEICVELETSLNNEIKLYSTCSDDGIINGFVRISAIASKKYSVNDFSLDYSHQLFNNTYEEAYLFHLKKNSNIEDVSFTVDKTIPYNPNNWMWPYVYNSVLNDRQDNDKTSSNVSVYLSQAKEDTTVNYLRSPEVSPGIDNFTIPASYEPNVILNVLNYFLNQEEFLFEDKRCYLGMVDWWVYEPICTTPHDLRPMYYYGGQDRVIETHSRDIVLLDNYGNEAKFTIYIGGRNHHDPFIR</sequence>
<dbReference type="Proteomes" id="UP000095131">
    <property type="component" value="Unassembled WGS sequence"/>
</dbReference>